<organism evidence="2 3">
    <name type="scientific">Nicrophorus vespilloides</name>
    <name type="common">Boreal carrion beetle</name>
    <dbReference type="NCBI Taxonomy" id="110193"/>
    <lineage>
        <taxon>Eukaryota</taxon>
        <taxon>Metazoa</taxon>
        <taxon>Ecdysozoa</taxon>
        <taxon>Arthropoda</taxon>
        <taxon>Hexapoda</taxon>
        <taxon>Insecta</taxon>
        <taxon>Pterygota</taxon>
        <taxon>Neoptera</taxon>
        <taxon>Endopterygota</taxon>
        <taxon>Coleoptera</taxon>
        <taxon>Polyphaga</taxon>
        <taxon>Staphyliniformia</taxon>
        <taxon>Silphidae</taxon>
        <taxon>Nicrophorinae</taxon>
        <taxon>Nicrophorus</taxon>
    </lineage>
</organism>
<reference evidence="3" key="1">
    <citation type="submission" date="2025-08" db="UniProtKB">
        <authorList>
            <consortium name="RefSeq"/>
        </authorList>
    </citation>
    <scope>IDENTIFICATION</scope>
    <source>
        <tissue evidence="3">Whole Larva</tissue>
    </source>
</reference>
<keyword evidence="2" id="KW-1185">Reference proteome</keyword>
<feature type="region of interest" description="Disordered" evidence="1">
    <location>
        <begin position="1"/>
        <end position="29"/>
    </location>
</feature>
<feature type="region of interest" description="Disordered" evidence="1">
    <location>
        <begin position="231"/>
        <end position="259"/>
    </location>
</feature>
<sequence>MSSSKNGTLKRNRPTSASSPPVSPTSSNADSQLDVLLKCLAKESFSGIQRDEARNVATSEVNKIDDCDDSALKLSPDIPNNINKYAAGTGGAKPIPLNEMKCNILKAKAEEELNGNVTKLTNQMFVAAANNDEENMNSLNAATFISVGGDKLTLSVSGPVPQNNQDVVEGGPERKRCTTPVTVTFFGQSDGGKLERVMLSEKQGQQQQPLSLINGNCTEDLPCFDEALDEPPKSSNPFVTTPTTNPFHEANPFLSSNPFQMDTIATDSEVDGSLTNGFE</sequence>
<evidence type="ECO:0000256" key="1">
    <source>
        <dbReference type="SAM" id="MobiDB-lite"/>
    </source>
</evidence>
<dbReference type="Proteomes" id="UP000695000">
    <property type="component" value="Unplaced"/>
</dbReference>
<evidence type="ECO:0000313" key="3">
    <source>
        <dbReference type="RefSeq" id="XP_017776091.1"/>
    </source>
</evidence>
<feature type="compositionally biased region" description="Low complexity" evidence="1">
    <location>
        <begin position="14"/>
        <end position="27"/>
    </location>
</feature>
<feature type="compositionally biased region" description="Low complexity" evidence="1">
    <location>
        <begin position="236"/>
        <end position="247"/>
    </location>
</feature>
<gene>
    <name evidence="3" type="primary">LOC108562309</name>
</gene>
<evidence type="ECO:0000313" key="2">
    <source>
        <dbReference type="Proteomes" id="UP000695000"/>
    </source>
</evidence>
<dbReference type="GeneID" id="108562309"/>
<name>A0ABM1MNE1_NICVS</name>
<protein>
    <submittedName>
        <fullName evidence="3">Uncharacterized protein LOC108562309</fullName>
    </submittedName>
</protein>
<proteinExistence type="predicted"/>
<accession>A0ABM1MNE1</accession>
<dbReference type="RefSeq" id="XP_017776091.1">
    <property type="nucleotide sequence ID" value="XM_017920602.1"/>
</dbReference>